<evidence type="ECO:0000313" key="2">
    <source>
        <dbReference type="Proteomes" id="UP000222542"/>
    </source>
</evidence>
<reference evidence="1 2" key="1">
    <citation type="journal article" date="2014" name="Nat. Genet.">
        <title>Genome sequence of the hot pepper provides insights into the evolution of pungency in Capsicum species.</title>
        <authorList>
            <person name="Kim S."/>
            <person name="Park M."/>
            <person name="Yeom S.I."/>
            <person name="Kim Y.M."/>
            <person name="Lee J.M."/>
            <person name="Lee H.A."/>
            <person name="Seo E."/>
            <person name="Choi J."/>
            <person name="Cheong K."/>
            <person name="Kim K.T."/>
            <person name="Jung K."/>
            <person name="Lee G.W."/>
            <person name="Oh S.K."/>
            <person name="Bae C."/>
            <person name="Kim S.B."/>
            <person name="Lee H.Y."/>
            <person name="Kim S.Y."/>
            <person name="Kim M.S."/>
            <person name="Kang B.C."/>
            <person name="Jo Y.D."/>
            <person name="Yang H.B."/>
            <person name="Jeong H.J."/>
            <person name="Kang W.H."/>
            <person name="Kwon J.K."/>
            <person name="Shin C."/>
            <person name="Lim J.Y."/>
            <person name="Park J.H."/>
            <person name="Huh J.H."/>
            <person name="Kim J.S."/>
            <person name="Kim B.D."/>
            <person name="Cohen O."/>
            <person name="Paran I."/>
            <person name="Suh M.C."/>
            <person name="Lee S.B."/>
            <person name="Kim Y.K."/>
            <person name="Shin Y."/>
            <person name="Noh S.J."/>
            <person name="Park J."/>
            <person name="Seo Y.S."/>
            <person name="Kwon S.Y."/>
            <person name="Kim H.A."/>
            <person name="Park J.M."/>
            <person name="Kim H.J."/>
            <person name="Choi S.B."/>
            <person name="Bosland P.W."/>
            <person name="Reeves G."/>
            <person name="Jo S.H."/>
            <person name="Lee B.W."/>
            <person name="Cho H.T."/>
            <person name="Choi H.S."/>
            <person name="Lee M.S."/>
            <person name="Yu Y."/>
            <person name="Do Choi Y."/>
            <person name="Park B.S."/>
            <person name="van Deynze A."/>
            <person name="Ashrafi H."/>
            <person name="Hill T."/>
            <person name="Kim W.T."/>
            <person name="Pai H.S."/>
            <person name="Ahn H.K."/>
            <person name="Yeam I."/>
            <person name="Giovannoni J.J."/>
            <person name="Rose J.K."/>
            <person name="Sorensen I."/>
            <person name="Lee S.J."/>
            <person name="Kim R.W."/>
            <person name="Choi I.Y."/>
            <person name="Choi B.S."/>
            <person name="Lim J.S."/>
            <person name="Lee Y.H."/>
            <person name="Choi D."/>
        </authorList>
    </citation>
    <scope>NUCLEOTIDE SEQUENCE [LARGE SCALE GENOMIC DNA]</scope>
    <source>
        <strain evidence="2">cv. CM334</strain>
    </source>
</reference>
<dbReference type="Proteomes" id="UP000222542">
    <property type="component" value="Unassembled WGS sequence"/>
</dbReference>
<organism evidence="1 2">
    <name type="scientific">Capsicum annuum</name>
    <name type="common">Capsicum pepper</name>
    <dbReference type="NCBI Taxonomy" id="4072"/>
    <lineage>
        <taxon>Eukaryota</taxon>
        <taxon>Viridiplantae</taxon>
        <taxon>Streptophyta</taxon>
        <taxon>Embryophyta</taxon>
        <taxon>Tracheophyta</taxon>
        <taxon>Spermatophyta</taxon>
        <taxon>Magnoliopsida</taxon>
        <taxon>eudicotyledons</taxon>
        <taxon>Gunneridae</taxon>
        <taxon>Pentapetalae</taxon>
        <taxon>asterids</taxon>
        <taxon>lamiids</taxon>
        <taxon>Solanales</taxon>
        <taxon>Solanaceae</taxon>
        <taxon>Solanoideae</taxon>
        <taxon>Capsiceae</taxon>
        <taxon>Capsicum</taxon>
    </lineage>
</organism>
<evidence type="ECO:0000313" key="1">
    <source>
        <dbReference type="EMBL" id="PHT81315.1"/>
    </source>
</evidence>
<sequence length="81" mass="9536">MERIADAIESRNSTESRESSFSIKNAMTIVQNFPGMIVGNDLWWKMSDLLVKQSMREMFLAQEDAELQLQWLEKKTMLHRD</sequence>
<accession>A0A2G2ZHA8</accession>
<name>A0A2G2ZHA8_CAPAN</name>
<proteinExistence type="predicted"/>
<protein>
    <submittedName>
        <fullName evidence="1">Uncharacterized protein</fullName>
    </submittedName>
</protein>
<dbReference type="AlphaFoldDB" id="A0A2G2ZHA8"/>
<dbReference type="Gramene" id="PHT81315">
    <property type="protein sequence ID" value="PHT81315"/>
    <property type="gene ID" value="T459_14330"/>
</dbReference>
<reference evidence="1 2" key="2">
    <citation type="journal article" date="2017" name="Genome Biol.">
        <title>New reference genome sequences of hot pepper reveal the massive evolution of plant disease-resistance genes by retroduplication.</title>
        <authorList>
            <person name="Kim S."/>
            <person name="Park J."/>
            <person name="Yeom S.I."/>
            <person name="Kim Y.M."/>
            <person name="Seo E."/>
            <person name="Kim K.T."/>
            <person name="Kim M.S."/>
            <person name="Lee J.M."/>
            <person name="Cheong K."/>
            <person name="Shin H.S."/>
            <person name="Kim S.B."/>
            <person name="Han K."/>
            <person name="Lee J."/>
            <person name="Park M."/>
            <person name="Lee H.A."/>
            <person name="Lee H.Y."/>
            <person name="Lee Y."/>
            <person name="Oh S."/>
            <person name="Lee J.H."/>
            <person name="Choi E."/>
            <person name="Choi E."/>
            <person name="Lee S.E."/>
            <person name="Jeon J."/>
            <person name="Kim H."/>
            <person name="Choi G."/>
            <person name="Song H."/>
            <person name="Lee J."/>
            <person name="Lee S.C."/>
            <person name="Kwon J.K."/>
            <person name="Lee H.Y."/>
            <person name="Koo N."/>
            <person name="Hong Y."/>
            <person name="Kim R.W."/>
            <person name="Kang W.H."/>
            <person name="Huh J.H."/>
            <person name="Kang B.C."/>
            <person name="Yang T.J."/>
            <person name="Lee Y.H."/>
            <person name="Bennetzen J.L."/>
            <person name="Choi D."/>
        </authorList>
    </citation>
    <scope>NUCLEOTIDE SEQUENCE [LARGE SCALE GENOMIC DNA]</scope>
    <source>
        <strain evidence="2">cv. CM334</strain>
    </source>
</reference>
<gene>
    <name evidence="1" type="ORF">T459_14330</name>
</gene>
<keyword evidence="2" id="KW-1185">Reference proteome</keyword>
<dbReference type="EMBL" id="AYRZ02000005">
    <property type="protein sequence ID" value="PHT81315.1"/>
    <property type="molecule type" value="Genomic_DNA"/>
</dbReference>
<comment type="caution">
    <text evidence="1">The sequence shown here is derived from an EMBL/GenBank/DDBJ whole genome shotgun (WGS) entry which is preliminary data.</text>
</comment>